<name>A0A126QNY5_9BACT</name>
<keyword evidence="10" id="KW-1185">Reference proteome</keyword>
<dbReference type="GO" id="GO:0016829">
    <property type="term" value="F:lyase activity"/>
    <property type="evidence" value="ECO:0007669"/>
    <property type="project" value="UniProtKB-KW"/>
</dbReference>
<evidence type="ECO:0000313" key="11">
    <source>
        <dbReference type="Proteomes" id="UP000295506"/>
    </source>
</evidence>
<dbReference type="PANTHER" id="PTHR30389:SF17">
    <property type="entry name" value="L(+)-TARTRATE DEHYDRATASE SUBUNIT ALPHA-RELATED"/>
    <property type="match status" value="1"/>
</dbReference>
<sequence length="279" mass="29872">MREIQGSDIVEAVAAMCMKANTELPQDVRAKFERAMAEETSPSAKEVLRQLLENADLSMETKLPLCQDCGLAVFYVEVGDDCKVVGGNLRELINEGVRKGYADGYLRKSSCDPLTRANTGDGTPAIIHFDMVPGDKLKIAYMAKGGGAENMSRVTMLAPAQGWEGIKQFVVNRVAEAGPNPCPPTIIGVGIGGTFEHAAKIAKKTLLRKLDDVHPDPKVAAMEKELEDAVNALGIGPMGLGGKTTVLGVKIALEPCHLASLPLAVNVQCHSQRHEEVEL</sequence>
<dbReference type="EMBL" id="CP014206">
    <property type="protein sequence ID" value="AMK11456.1"/>
    <property type="molecule type" value="Genomic_DNA"/>
</dbReference>
<dbReference type="InterPro" id="IPR004646">
    <property type="entry name" value="Fe-S_hydro-lyase_TtdA-typ_cat"/>
</dbReference>
<organism evidence="9 11">
    <name type="scientific">Pseudodesulfovibrio indicus</name>
    <dbReference type="NCBI Taxonomy" id="1716143"/>
    <lineage>
        <taxon>Bacteria</taxon>
        <taxon>Pseudomonadati</taxon>
        <taxon>Thermodesulfobacteriota</taxon>
        <taxon>Desulfovibrionia</taxon>
        <taxon>Desulfovibrionales</taxon>
        <taxon>Desulfovibrionaceae</taxon>
    </lineage>
</organism>
<comment type="similarity">
    <text evidence="1">Belongs to the class-I fumarase family.</text>
</comment>
<dbReference type="NCBIfam" id="NF004885">
    <property type="entry name" value="PRK06246.1"/>
    <property type="match status" value="1"/>
</dbReference>
<dbReference type="PANTHER" id="PTHR30389">
    <property type="entry name" value="FUMARATE HYDRATASE-RELATED"/>
    <property type="match status" value="1"/>
</dbReference>
<feature type="domain" description="Fe-S hydro-lyase tartrate dehydratase alpha-type catalytic" evidence="7">
    <location>
        <begin position="11"/>
        <end position="277"/>
    </location>
</feature>
<keyword evidence="2" id="KW-0004">4Fe-4S</keyword>
<evidence type="ECO:0000313" key="8">
    <source>
        <dbReference type="EMBL" id="AMK11456.1"/>
    </source>
</evidence>
<dbReference type="OrthoDB" id="9798978at2"/>
<dbReference type="InterPro" id="IPR051208">
    <property type="entry name" value="Class-I_Fumarase/Tartrate_DH"/>
</dbReference>
<evidence type="ECO:0000259" key="7">
    <source>
        <dbReference type="Pfam" id="PF05681"/>
    </source>
</evidence>
<dbReference type="KEGG" id="dej:AWY79_10175"/>
<gene>
    <name evidence="8" type="ORF">AWY79_10175</name>
    <name evidence="9" type="ORF">EDC59_103149</name>
</gene>
<dbReference type="Proteomes" id="UP000295506">
    <property type="component" value="Unassembled WGS sequence"/>
</dbReference>
<evidence type="ECO:0000256" key="3">
    <source>
        <dbReference type="ARBA" id="ARBA00022723"/>
    </source>
</evidence>
<dbReference type="GO" id="GO:0046872">
    <property type="term" value="F:metal ion binding"/>
    <property type="evidence" value="ECO:0007669"/>
    <property type="project" value="UniProtKB-KW"/>
</dbReference>
<accession>A0A126QNY5</accession>
<evidence type="ECO:0000256" key="5">
    <source>
        <dbReference type="ARBA" id="ARBA00023014"/>
    </source>
</evidence>
<keyword evidence="5" id="KW-0411">Iron-sulfur</keyword>
<evidence type="ECO:0000256" key="1">
    <source>
        <dbReference type="ARBA" id="ARBA00008876"/>
    </source>
</evidence>
<proteinExistence type="inferred from homology"/>
<protein>
    <submittedName>
        <fullName evidence="9">Fumarase class I alpha subunit</fullName>
    </submittedName>
    <submittedName>
        <fullName evidence="8">Fumarate hydratase</fullName>
    </submittedName>
</protein>
<reference evidence="8 10" key="1">
    <citation type="journal article" date="2016" name="Front. Microbiol.">
        <title>Genome Sequence of the Piezophilic, Mesophilic Sulfate-Reducing Bacterium Desulfovibrio indicus J2T.</title>
        <authorList>
            <person name="Cao J."/>
            <person name="Maignien L."/>
            <person name="Shao Z."/>
            <person name="Alain K."/>
            <person name="Jebbar M."/>
        </authorList>
    </citation>
    <scope>NUCLEOTIDE SEQUENCE [LARGE SCALE GENOMIC DNA]</scope>
    <source>
        <strain evidence="8 10">J2</strain>
    </source>
</reference>
<evidence type="ECO:0000256" key="4">
    <source>
        <dbReference type="ARBA" id="ARBA00023004"/>
    </source>
</evidence>
<evidence type="ECO:0000256" key="2">
    <source>
        <dbReference type="ARBA" id="ARBA00022485"/>
    </source>
</evidence>
<evidence type="ECO:0000256" key="6">
    <source>
        <dbReference type="ARBA" id="ARBA00023239"/>
    </source>
</evidence>
<dbReference type="RefSeq" id="WP_066803189.1">
    <property type="nucleotide sequence ID" value="NZ_CP014206.1"/>
</dbReference>
<dbReference type="NCBIfam" id="TIGR00722">
    <property type="entry name" value="ttdA_fumA_fumB"/>
    <property type="match status" value="1"/>
</dbReference>
<keyword evidence="6" id="KW-0456">Lyase</keyword>
<dbReference type="Pfam" id="PF05681">
    <property type="entry name" value="Fumerase"/>
    <property type="match status" value="1"/>
</dbReference>
<keyword evidence="3" id="KW-0479">Metal-binding</keyword>
<reference evidence="9 11" key="2">
    <citation type="submission" date="2019-03" db="EMBL/GenBank/DDBJ databases">
        <title>Genomic Encyclopedia of Type Strains, Phase IV (KMG-IV): sequencing the most valuable type-strain genomes for metagenomic binning, comparative biology and taxonomic classification.</title>
        <authorList>
            <person name="Goeker M."/>
        </authorList>
    </citation>
    <scope>NUCLEOTIDE SEQUENCE [LARGE SCALE GENOMIC DNA]</scope>
    <source>
        <strain evidence="9 11">DSM 101483</strain>
    </source>
</reference>
<dbReference type="Proteomes" id="UP000055611">
    <property type="component" value="Chromosome"/>
</dbReference>
<keyword evidence="4" id="KW-0408">Iron</keyword>
<dbReference type="AlphaFoldDB" id="A0A126QNY5"/>
<dbReference type="EMBL" id="SOBK01000003">
    <property type="protein sequence ID" value="TDT89851.1"/>
    <property type="molecule type" value="Genomic_DNA"/>
</dbReference>
<dbReference type="GO" id="GO:0051539">
    <property type="term" value="F:4 iron, 4 sulfur cluster binding"/>
    <property type="evidence" value="ECO:0007669"/>
    <property type="project" value="UniProtKB-KW"/>
</dbReference>
<evidence type="ECO:0000313" key="10">
    <source>
        <dbReference type="Proteomes" id="UP000055611"/>
    </source>
</evidence>
<evidence type="ECO:0000313" key="9">
    <source>
        <dbReference type="EMBL" id="TDT89851.1"/>
    </source>
</evidence>